<dbReference type="GO" id="GO:0004190">
    <property type="term" value="F:aspartic-type endopeptidase activity"/>
    <property type="evidence" value="ECO:0007669"/>
    <property type="project" value="InterPro"/>
</dbReference>
<evidence type="ECO:0000256" key="1">
    <source>
        <dbReference type="PROSITE-ProRule" id="PRU00047"/>
    </source>
</evidence>
<name>A0A3Q2QSS7_FUNHE</name>
<keyword evidence="5" id="KW-1185">Reference proteome</keyword>
<dbReference type="GO" id="GO:0008270">
    <property type="term" value="F:zinc ion binding"/>
    <property type="evidence" value="ECO:0007669"/>
    <property type="project" value="UniProtKB-KW"/>
</dbReference>
<dbReference type="InterPro" id="IPR026523">
    <property type="entry name" value="PNMA"/>
</dbReference>
<keyword evidence="1" id="KW-0863">Zinc-finger</keyword>
<accession>A0A3Q2QSS7</accession>
<reference evidence="4" key="2">
    <citation type="submission" date="2025-09" db="UniProtKB">
        <authorList>
            <consortium name="Ensembl"/>
        </authorList>
    </citation>
    <scope>IDENTIFICATION</scope>
</reference>
<dbReference type="Pfam" id="PF00098">
    <property type="entry name" value="zf-CCHC"/>
    <property type="match status" value="1"/>
</dbReference>
<reference evidence="4" key="1">
    <citation type="submission" date="2025-08" db="UniProtKB">
        <authorList>
            <consortium name="Ensembl"/>
        </authorList>
    </citation>
    <scope>IDENTIFICATION</scope>
</reference>
<dbReference type="Pfam" id="PF20846">
    <property type="entry name" value="PNMA_N"/>
    <property type="match status" value="1"/>
</dbReference>
<dbReference type="InterPro" id="IPR048270">
    <property type="entry name" value="PNMA_C"/>
</dbReference>
<dbReference type="GO" id="GO:0006508">
    <property type="term" value="P:proteolysis"/>
    <property type="evidence" value="ECO:0007669"/>
    <property type="project" value="InterPro"/>
</dbReference>
<proteinExistence type="predicted"/>
<feature type="compositionally biased region" description="Basic and acidic residues" evidence="2">
    <location>
        <begin position="427"/>
        <end position="445"/>
    </location>
</feature>
<feature type="region of interest" description="Disordered" evidence="2">
    <location>
        <begin position="373"/>
        <end position="397"/>
    </location>
</feature>
<evidence type="ECO:0000313" key="5">
    <source>
        <dbReference type="Proteomes" id="UP000265000"/>
    </source>
</evidence>
<dbReference type="InterPro" id="IPR001969">
    <property type="entry name" value="Aspartic_peptidase_AS"/>
</dbReference>
<feature type="region of interest" description="Disordered" evidence="2">
    <location>
        <begin position="482"/>
        <end position="504"/>
    </location>
</feature>
<dbReference type="Ensembl" id="ENSFHET00000022424.1">
    <property type="protein sequence ID" value="ENSFHEP00000030689.1"/>
    <property type="gene ID" value="ENSFHEG00000016127.1"/>
</dbReference>
<organism evidence="4 5">
    <name type="scientific">Fundulus heteroclitus</name>
    <name type="common">Killifish</name>
    <name type="synonym">Mummichog</name>
    <dbReference type="NCBI Taxonomy" id="8078"/>
    <lineage>
        <taxon>Eukaryota</taxon>
        <taxon>Metazoa</taxon>
        <taxon>Chordata</taxon>
        <taxon>Craniata</taxon>
        <taxon>Vertebrata</taxon>
        <taxon>Euteleostomi</taxon>
        <taxon>Actinopterygii</taxon>
        <taxon>Neopterygii</taxon>
        <taxon>Teleostei</taxon>
        <taxon>Neoteleostei</taxon>
        <taxon>Acanthomorphata</taxon>
        <taxon>Ovalentaria</taxon>
        <taxon>Atherinomorphae</taxon>
        <taxon>Cyprinodontiformes</taxon>
        <taxon>Fundulidae</taxon>
        <taxon>Fundulus</taxon>
    </lineage>
</organism>
<dbReference type="PROSITE" id="PS50158">
    <property type="entry name" value="ZF_CCHC"/>
    <property type="match status" value="1"/>
</dbReference>
<keyword evidence="1" id="KW-0862">Zinc</keyword>
<dbReference type="InterPro" id="IPR001878">
    <property type="entry name" value="Znf_CCHC"/>
</dbReference>
<dbReference type="PROSITE" id="PS00141">
    <property type="entry name" value="ASP_PROTEASE"/>
    <property type="match status" value="1"/>
</dbReference>
<evidence type="ECO:0000313" key="4">
    <source>
        <dbReference type="Ensembl" id="ENSFHEP00000030689.1"/>
    </source>
</evidence>
<dbReference type="STRING" id="8078.ENSFHEP00000030689"/>
<evidence type="ECO:0000256" key="2">
    <source>
        <dbReference type="SAM" id="MobiDB-lite"/>
    </source>
</evidence>
<dbReference type="PANTHER" id="PTHR23095:SF51">
    <property type="entry name" value="PARANEOPLASTIC ANTIGEN MA1 HOMOLOG-RELATED"/>
    <property type="match status" value="1"/>
</dbReference>
<dbReference type="AlphaFoldDB" id="A0A3Q2QSS7"/>
<feature type="compositionally biased region" description="Polar residues" evidence="2">
    <location>
        <begin position="492"/>
        <end position="504"/>
    </location>
</feature>
<evidence type="ECO:0000259" key="3">
    <source>
        <dbReference type="PROSITE" id="PS50158"/>
    </source>
</evidence>
<sequence length="553" mass="62012">MAQLQHWCKGEGINPAYAILVKDVPEDTEVDLIEETVQSIKSLGRVRVRGRMYDPQNQSLTVLCECREEVNTKAIPLDVLPRGSDSPWRIFGPSEREEVATGEQIRDADEEQRQTPGLAFPLQASTPEAIIRAVGDIMQRTSKPTSDSNSYRRLRTFSGVVPTPPGEEPLDNWIEQARLMVEECDRPIREKRLKIMESVKGPALEILQAVRFNNPNASPKEYIDVIENTFGTPETGEELYFAFRTLCQQPSEKLSAFLRRMERVLNKVVQKGGLPSTSTDKARLDQLIKGATRSDMMLLNLRLRERRERPPSFLQLLNEIRIEEEYEASRRKLNPTKPVHVKTVTIPAESEIKDLKAEIQELKSQVIELTASSAAQSPLPPAPEPASWAEAEASGEDKDIQALKKEIRKLRRQVSVMSVKPTTVPKEIQHRPDSPPPQRRERASFQRDSSDFFCYRCGEDGHFATKCSAPENYPKVIQKLVRAQRPRRAGQKDTNATTTGNSHNVNVSKSAVSVHTSHLPEGLIGPLSTACVKVEGQPCTALLDSGSQVTIIF</sequence>
<protein>
    <recommendedName>
        <fullName evidence="3">CCHC-type domain-containing protein</fullName>
    </recommendedName>
</protein>
<dbReference type="PANTHER" id="PTHR23095">
    <property type="entry name" value="PARANEOPLASTIC ANTIGEN"/>
    <property type="match status" value="1"/>
</dbReference>
<feature type="domain" description="CCHC-type" evidence="3">
    <location>
        <begin position="454"/>
        <end position="467"/>
    </location>
</feature>
<dbReference type="InterPro" id="IPR036875">
    <property type="entry name" value="Znf_CCHC_sf"/>
</dbReference>
<feature type="region of interest" description="Disordered" evidence="2">
    <location>
        <begin position="416"/>
        <end position="445"/>
    </location>
</feature>
<dbReference type="Gene3D" id="4.10.60.10">
    <property type="entry name" value="Zinc finger, CCHC-type"/>
    <property type="match status" value="1"/>
</dbReference>
<dbReference type="GeneTree" id="ENSGT01030000234522"/>
<dbReference type="InterPro" id="IPR048271">
    <property type="entry name" value="PNMA_N"/>
</dbReference>
<dbReference type="Proteomes" id="UP000265000">
    <property type="component" value="Unplaced"/>
</dbReference>
<dbReference type="SMART" id="SM00343">
    <property type="entry name" value="ZnF_C2HC"/>
    <property type="match status" value="1"/>
</dbReference>
<keyword evidence="1" id="KW-0479">Metal-binding</keyword>
<dbReference type="Pfam" id="PF14893">
    <property type="entry name" value="PNMA"/>
    <property type="match status" value="1"/>
</dbReference>
<dbReference type="GO" id="GO:0003676">
    <property type="term" value="F:nucleic acid binding"/>
    <property type="evidence" value="ECO:0007669"/>
    <property type="project" value="InterPro"/>
</dbReference>
<dbReference type="SUPFAM" id="SSF57756">
    <property type="entry name" value="Retrovirus zinc finger-like domains"/>
    <property type="match status" value="1"/>
</dbReference>